<keyword evidence="9" id="KW-1185">Reference proteome</keyword>
<accession>A0AAE1QT89</accession>
<keyword evidence="4" id="KW-0496">Mitochondrion</keyword>
<keyword evidence="5 7" id="KW-0472">Membrane</keyword>
<evidence type="ECO:0000256" key="1">
    <source>
        <dbReference type="ARBA" id="ARBA00004225"/>
    </source>
</evidence>
<dbReference type="AlphaFoldDB" id="A0AAE1QT89"/>
<reference evidence="8" key="1">
    <citation type="submission" date="2023-12" db="EMBL/GenBank/DDBJ databases">
        <title>Genome assembly of Anisodus tanguticus.</title>
        <authorList>
            <person name="Wang Y.-J."/>
        </authorList>
    </citation>
    <scope>NUCLEOTIDE SEQUENCE</scope>
    <source>
        <strain evidence="8">KB-2021</strain>
        <tissue evidence="8">Leaf</tissue>
    </source>
</reference>
<keyword evidence="2 7" id="KW-0812">Transmembrane</keyword>
<dbReference type="Pfam" id="PF08637">
    <property type="entry name" value="NCA2"/>
    <property type="match status" value="2"/>
</dbReference>
<dbReference type="Proteomes" id="UP001291623">
    <property type="component" value="Unassembled WGS sequence"/>
</dbReference>
<dbReference type="GO" id="GO:0005741">
    <property type="term" value="C:mitochondrial outer membrane"/>
    <property type="evidence" value="ECO:0007669"/>
    <property type="project" value="TreeGrafter"/>
</dbReference>
<evidence type="ECO:0000313" key="8">
    <source>
        <dbReference type="EMBL" id="KAK4339163.1"/>
    </source>
</evidence>
<comment type="caution">
    <text evidence="8">The sequence shown here is derived from an EMBL/GenBank/DDBJ whole genome shotgun (WGS) entry which is preliminary data.</text>
</comment>
<protein>
    <submittedName>
        <fullName evidence="8">Uncharacterized protein</fullName>
    </submittedName>
</protein>
<feature type="transmembrane region" description="Helical" evidence="7">
    <location>
        <begin position="463"/>
        <end position="486"/>
    </location>
</feature>
<dbReference type="InterPro" id="IPR013946">
    <property type="entry name" value="NCA2-like"/>
</dbReference>
<evidence type="ECO:0000256" key="6">
    <source>
        <dbReference type="SAM" id="Coils"/>
    </source>
</evidence>
<dbReference type="PANTHER" id="PTHR28234">
    <property type="entry name" value="NUCLEAR CONTROL OF ATPASE PROTEIN 2"/>
    <property type="match status" value="1"/>
</dbReference>
<keyword evidence="6" id="KW-0175">Coiled coil</keyword>
<keyword evidence="3 7" id="KW-1133">Transmembrane helix</keyword>
<evidence type="ECO:0000256" key="2">
    <source>
        <dbReference type="ARBA" id="ARBA00022692"/>
    </source>
</evidence>
<dbReference type="EMBL" id="JAVYJV010000023">
    <property type="protein sequence ID" value="KAK4339163.1"/>
    <property type="molecule type" value="Genomic_DNA"/>
</dbReference>
<proteinExistence type="predicted"/>
<gene>
    <name evidence="8" type="ORF">RND71_040625</name>
</gene>
<name>A0AAE1QT89_9SOLA</name>
<evidence type="ECO:0000256" key="3">
    <source>
        <dbReference type="ARBA" id="ARBA00022989"/>
    </source>
</evidence>
<evidence type="ECO:0000256" key="5">
    <source>
        <dbReference type="ARBA" id="ARBA00023136"/>
    </source>
</evidence>
<feature type="transmembrane region" description="Helical" evidence="7">
    <location>
        <begin position="297"/>
        <end position="316"/>
    </location>
</feature>
<evidence type="ECO:0000256" key="4">
    <source>
        <dbReference type="ARBA" id="ARBA00023128"/>
    </source>
</evidence>
<sequence length="640" mass="73091">MDAPPENTGNGLKPNITIYADNLLDRISSYFSAASYSNFLNRISNFNRGSSNATKRRRRKTCLPLPFPSSSSSTESSTVVCEASRIVGVLEDIMQCTFLNLHYIQKNLEYWQTKAQGSNAQKAYFMICQRGPNAFFNGSVQLISDCVGEGSGVQHTYCLASSYISERINFLSGLRYHLATFLAQIYMKVDKAGEELVKDPEKSLSSLLVDMNGLFLKLEASIGHFHAVRQQSSSVDESYSFPLIFEKLPEVNQEGSQWTDCEIRDAINLIYQNMDRLNTYLAAIVTIHRKPRRVTRYWIPYTCGIVGISICSLWLLRHSSLVGSSDIDNWVREAKESTVSFWNDHVEQPLIQIRDDLFYTFRKRQKGAMEPEEVQLTADSLHRMLQAFTEQTKGEKPPVNPTDQEMLEIVMMRYEKELMHPIQNLFSGELSRALLIQVQKLKLDIEEAMLELDQILRANEINFAILAALPAFFLSLFVIMLVRAWFKQGEPEQGSVATLLNRATLCKDLLFYPLSVHAVLEASAFDELCQLDKKAEGRGRVARIQRRLLIVEVERKIMQLESCKDQGQEKDAQCMLGLALYYLDRLYYAVEGHARATGEWISLRQDIIDLAKPDFQTAHKLRITSRMERVYDCLLPLPKK</sequence>
<dbReference type="PANTHER" id="PTHR28234:SF1">
    <property type="entry name" value="NUCLEAR CONTROL OF ATPASE PROTEIN 2"/>
    <property type="match status" value="1"/>
</dbReference>
<feature type="coiled-coil region" evidence="6">
    <location>
        <begin position="431"/>
        <end position="458"/>
    </location>
</feature>
<organism evidence="8 9">
    <name type="scientific">Anisodus tanguticus</name>
    <dbReference type="NCBI Taxonomy" id="243964"/>
    <lineage>
        <taxon>Eukaryota</taxon>
        <taxon>Viridiplantae</taxon>
        <taxon>Streptophyta</taxon>
        <taxon>Embryophyta</taxon>
        <taxon>Tracheophyta</taxon>
        <taxon>Spermatophyta</taxon>
        <taxon>Magnoliopsida</taxon>
        <taxon>eudicotyledons</taxon>
        <taxon>Gunneridae</taxon>
        <taxon>Pentapetalae</taxon>
        <taxon>asterids</taxon>
        <taxon>lamiids</taxon>
        <taxon>Solanales</taxon>
        <taxon>Solanaceae</taxon>
        <taxon>Solanoideae</taxon>
        <taxon>Hyoscyameae</taxon>
        <taxon>Anisodus</taxon>
    </lineage>
</organism>
<comment type="subcellular location">
    <subcellularLocation>
        <location evidence="1">Mitochondrion membrane</location>
        <topology evidence="1">Multi-pass membrane protein</topology>
    </subcellularLocation>
</comment>
<evidence type="ECO:0000313" key="9">
    <source>
        <dbReference type="Proteomes" id="UP001291623"/>
    </source>
</evidence>
<evidence type="ECO:0000256" key="7">
    <source>
        <dbReference type="SAM" id="Phobius"/>
    </source>
</evidence>